<accession>T0JUX2</accession>
<organism evidence="1 2">
    <name type="scientific">Colletotrichum gloeosporioides (strain Cg-14)</name>
    <name type="common">Anthracnose fungus</name>
    <name type="synonym">Glomerella cingulata</name>
    <dbReference type="NCBI Taxonomy" id="1237896"/>
    <lineage>
        <taxon>Eukaryota</taxon>
        <taxon>Fungi</taxon>
        <taxon>Dikarya</taxon>
        <taxon>Ascomycota</taxon>
        <taxon>Pezizomycotina</taxon>
        <taxon>Sordariomycetes</taxon>
        <taxon>Hypocreomycetidae</taxon>
        <taxon>Glomerellales</taxon>
        <taxon>Glomerellaceae</taxon>
        <taxon>Colletotrichum</taxon>
        <taxon>Colletotrichum gloeosporioides species complex</taxon>
    </lineage>
</organism>
<sequence>MIYVLENEIQL</sequence>
<dbReference type="EMBL" id="AMYD01004446">
    <property type="protein sequence ID" value="EQB43154.1"/>
    <property type="molecule type" value="Genomic_DNA"/>
</dbReference>
<dbReference type="HOGENOM" id="CLU_3437667_0_0_1"/>
<gene>
    <name evidence="1" type="ORF">CGLO_18230</name>
</gene>
<dbReference type="Proteomes" id="UP000015530">
    <property type="component" value="Unassembled WGS sequence"/>
</dbReference>
<name>T0JUX2_COLGC</name>
<proteinExistence type="predicted"/>
<evidence type="ECO:0000313" key="1">
    <source>
        <dbReference type="EMBL" id="EQB43154.1"/>
    </source>
</evidence>
<reference evidence="2" key="1">
    <citation type="journal article" date="2013" name="Mol. Plant Microbe Interact.">
        <title>Global aspects of pacC regulation of pathogenicity genes in Colletotrichum gloeosporioides as revealed by transcriptome analysis.</title>
        <authorList>
            <person name="Alkan N."/>
            <person name="Meng X."/>
            <person name="Friedlander G."/>
            <person name="Reuveni E."/>
            <person name="Sukno S."/>
            <person name="Sherman A."/>
            <person name="Thon M."/>
            <person name="Fluhr R."/>
            <person name="Prusky D."/>
        </authorList>
    </citation>
    <scope>NUCLEOTIDE SEQUENCE [LARGE SCALE GENOMIC DNA]</scope>
    <source>
        <strain evidence="2">Cg-14</strain>
    </source>
</reference>
<protein>
    <submittedName>
        <fullName evidence="1">Uncharacterized protein</fullName>
    </submittedName>
</protein>
<comment type="caution">
    <text evidence="1">The sequence shown here is derived from an EMBL/GenBank/DDBJ whole genome shotgun (WGS) entry which is preliminary data.</text>
</comment>
<evidence type="ECO:0000313" key="2">
    <source>
        <dbReference type="Proteomes" id="UP000015530"/>
    </source>
</evidence>